<evidence type="ECO:0000313" key="1">
    <source>
        <dbReference type="EMBL" id="UPW40949.1"/>
    </source>
</evidence>
<name>A0A976R6V2_9VIRU</name>
<accession>A0A976R6V2</accession>
<proteinExistence type="predicted"/>
<reference evidence="1" key="1">
    <citation type="submission" date="2022-02" db="EMBL/GenBank/DDBJ databases">
        <title>Towards deciphering the DNA virus diversity associated with rodent species in the families Cricetidae and Heteromyidae.</title>
        <authorList>
            <person name="Lund M."/>
            <person name="Larsen B.B."/>
            <person name="Gryseels S."/>
            <person name="Kraberger S."/>
            <person name="Rowsey D.M."/>
            <person name="Steger L."/>
            <person name="Yule K.M."/>
            <person name="Upham N.S."/>
            <person name="Worobey M."/>
            <person name="Van Doorslaer K."/>
            <person name="Varsani A."/>
        </authorList>
    </citation>
    <scope>NUCLEOTIDE SEQUENCE</scope>
    <source>
        <strain evidence="1">UA08Rod_6044</strain>
    </source>
</reference>
<sequence length="82" mass="10188">MNEKNLKIIAKWIKINKKLKEINDYIYKHTEIFEEKYTSEYREELFNFFAGKITRFTKDHNKLMNLLKEKEKDTIHYINLEE</sequence>
<dbReference type="EMBL" id="OM869523">
    <property type="protein sequence ID" value="UPW40949.1"/>
    <property type="molecule type" value="Genomic_DNA"/>
</dbReference>
<organism evidence="1">
    <name type="scientific">Sigmofec virus UA08Rod_6044</name>
    <dbReference type="NCBI Taxonomy" id="2929448"/>
    <lineage>
        <taxon>Viruses</taxon>
        <taxon>Monodnaviria</taxon>
        <taxon>Sangervirae</taxon>
        <taxon>Phixviricota</taxon>
        <taxon>Malgrandaviricetes</taxon>
        <taxon>Petitvirales</taxon>
        <taxon>Microviridae</taxon>
    </lineage>
</organism>
<protein>
    <submittedName>
        <fullName evidence="1">Uncharacterized protein</fullName>
    </submittedName>
</protein>